<dbReference type="InterPro" id="IPR035965">
    <property type="entry name" value="PAS-like_dom_sf"/>
</dbReference>
<keyword evidence="1" id="KW-0812">Transmembrane</keyword>
<dbReference type="Pfam" id="PF00563">
    <property type="entry name" value="EAL"/>
    <property type="match status" value="1"/>
</dbReference>
<dbReference type="AlphaFoldDB" id="A0A809RKA8"/>
<feature type="transmembrane region" description="Helical" evidence="1">
    <location>
        <begin position="16"/>
        <end position="36"/>
    </location>
</feature>
<organism evidence="6 7">
    <name type="scientific">Sulfuriferula nivalis</name>
    <dbReference type="NCBI Taxonomy" id="2675298"/>
    <lineage>
        <taxon>Bacteria</taxon>
        <taxon>Pseudomonadati</taxon>
        <taxon>Pseudomonadota</taxon>
        <taxon>Betaproteobacteria</taxon>
        <taxon>Nitrosomonadales</taxon>
        <taxon>Sulfuricellaceae</taxon>
        <taxon>Sulfuriferula</taxon>
    </lineage>
</organism>
<dbReference type="InterPro" id="IPR000160">
    <property type="entry name" value="GGDEF_dom"/>
</dbReference>
<dbReference type="PROSITE" id="PS50112">
    <property type="entry name" value="PAS"/>
    <property type="match status" value="1"/>
</dbReference>
<reference evidence="7" key="1">
    <citation type="submission" date="2019-11" db="EMBL/GenBank/DDBJ databases">
        <title>Isolation and characterization of a novel species in the genus Sulfuriferula.</title>
        <authorList>
            <person name="Mochizuki J."/>
            <person name="Kojima H."/>
            <person name="Fukui M."/>
        </authorList>
    </citation>
    <scope>NUCLEOTIDE SEQUENCE [LARGE SCALE GENOMIC DNA]</scope>
    <source>
        <strain evidence="7">SGTM</strain>
    </source>
</reference>
<dbReference type="Gene3D" id="3.30.450.20">
    <property type="entry name" value="PAS domain"/>
    <property type="match status" value="1"/>
</dbReference>
<keyword evidence="7" id="KW-1185">Reference proteome</keyword>
<dbReference type="NCBIfam" id="TIGR00254">
    <property type="entry name" value="GGDEF"/>
    <property type="match status" value="1"/>
</dbReference>
<keyword evidence="1" id="KW-0472">Membrane</keyword>
<feature type="domain" description="GGDEF" evidence="5">
    <location>
        <begin position="390"/>
        <end position="523"/>
    </location>
</feature>
<dbReference type="InterPro" id="IPR052155">
    <property type="entry name" value="Biofilm_reg_signaling"/>
</dbReference>
<dbReference type="SMART" id="SM00267">
    <property type="entry name" value="GGDEF"/>
    <property type="match status" value="1"/>
</dbReference>
<feature type="transmembrane region" description="Helical" evidence="1">
    <location>
        <begin position="196"/>
        <end position="216"/>
    </location>
</feature>
<dbReference type="SUPFAM" id="SSF141868">
    <property type="entry name" value="EAL domain-like"/>
    <property type="match status" value="1"/>
</dbReference>
<dbReference type="InterPro" id="IPR043128">
    <property type="entry name" value="Rev_trsase/Diguanyl_cyclase"/>
</dbReference>
<feature type="domain" description="PAC" evidence="3">
    <location>
        <begin position="306"/>
        <end position="358"/>
    </location>
</feature>
<evidence type="ECO:0000259" key="2">
    <source>
        <dbReference type="PROSITE" id="PS50112"/>
    </source>
</evidence>
<dbReference type="CDD" id="cd01948">
    <property type="entry name" value="EAL"/>
    <property type="match status" value="1"/>
</dbReference>
<dbReference type="FunFam" id="3.30.70.270:FF:000001">
    <property type="entry name" value="Diguanylate cyclase domain protein"/>
    <property type="match status" value="1"/>
</dbReference>
<dbReference type="Pfam" id="PF00990">
    <property type="entry name" value="GGDEF"/>
    <property type="match status" value="1"/>
</dbReference>
<protein>
    <recommendedName>
        <fullName evidence="8">EAL domain-containing protein</fullName>
    </recommendedName>
</protein>
<dbReference type="RefSeq" id="WP_162085706.1">
    <property type="nucleotide sequence ID" value="NZ_AP021881.1"/>
</dbReference>
<dbReference type="GO" id="GO:0003824">
    <property type="term" value="F:catalytic activity"/>
    <property type="evidence" value="ECO:0007669"/>
    <property type="project" value="UniProtKB-ARBA"/>
</dbReference>
<evidence type="ECO:0000313" key="7">
    <source>
        <dbReference type="Proteomes" id="UP000463939"/>
    </source>
</evidence>
<keyword evidence="1" id="KW-1133">Transmembrane helix</keyword>
<dbReference type="Pfam" id="PF12729">
    <property type="entry name" value="4HB_MCP_1"/>
    <property type="match status" value="1"/>
</dbReference>
<dbReference type="InterPro" id="IPR000014">
    <property type="entry name" value="PAS"/>
</dbReference>
<feature type="domain" description="PAS" evidence="2">
    <location>
        <begin position="229"/>
        <end position="291"/>
    </location>
</feature>
<dbReference type="SMART" id="SM00052">
    <property type="entry name" value="EAL"/>
    <property type="match status" value="1"/>
</dbReference>
<dbReference type="InterPro" id="IPR000700">
    <property type="entry name" value="PAS-assoc_C"/>
</dbReference>
<evidence type="ECO:0000259" key="3">
    <source>
        <dbReference type="PROSITE" id="PS50113"/>
    </source>
</evidence>
<gene>
    <name evidence="6" type="ORF">SFSGTM_27140</name>
</gene>
<dbReference type="CDD" id="cd01949">
    <property type="entry name" value="GGDEF"/>
    <property type="match status" value="1"/>
</dbReference>
<dbReference type="SUPFAM" id="SSF55785">
    <property type="entry name" value="PYP-like sensor domain (PAS domain)"/>
    <property type="match status" value="1"/>
</dbReference>
<proteinExistence type="predicted"/>
<dbReference type="NCBIfam" id="TIGR00229">
    <property type="entry name" value="sensory_box"/>
    <property type="match status" value="1"/>
</dbReference>
<evidence type="ECO:0000313" key="6">
    <source>
        <dbReference type="EMBL" id="BBP02006.1"/>
    </source>
</evidence>
<dbReference type="InterPro" id="IPR013767">
    <property type="entry name" value="PAS_fold"/>
</dbReference>
<name>A0A809RKA8_9PROT</name>
<dbReference type="Proteomes" id="UP000463939">
    <property type="component" value="Chromosome"/>
</dbReference>
<sequence length="779" mass="87441">MNNKSNQKPAWDLKSIVLMGFALLFVLMAILVVIGLTSMKQNDARLARVINEQNTKLEQLTAMRIIGRERVILLFSAISYTDPFDQEASLTQVDELASDFMVARNKFQALGLSTTETTNLNHALKNISVTAKRLTEVIALIRNNQRDEAQRILVQNVIPLQTSVAKTYDDLISLQKKIADNTIAEAERDNNNTFSIMVFLASITFFFGIIIAAVVLRRITQIENALFDEKELAEITLHSIADGVIVVNQYGLVTYLNPVAESLTGWRVEDAYNRPLNKIYNIVNEVDRKTIDYADLLSRLDGPILGIGHNLLIRRDGYEFSIKDSAAPIQNRDGWMMGSVIVFNDVTEAYHLTQQLSWQASHDALTGLVNRREFDIKLRAAVGPHHNKKPLQTLLFLDLDKFKLINDTCGHIAGDEFLRQLSRILATRVRASDTLARLGGDEFAILLDTCSLDSALAIAENIRQMVAGFKFNWEDKSFEIGVSIGVAVLDEQITNAIDALSAADAACYKAKHEGRNQIQVFQGKSALDNQRDETVWVQKIARALEENHFRLYYQKIVPAAHSATDTLHYEILLRMVDDYNQVISPTAFIPAAERYGLMPSIDRWVVTNMLQWLKDQPPQPANHAIYSINLSGHTLGDPRFLEFIVEQLNIAKLPAGTLSFEITETVAIANLSHAMHFISTLKAKGCLFSLDDFGSGMSSYAYLKNLDVDFLKIDGAFVRNMVNDPIDMAMVESINRIGHVMGIQTIAEFVENEETYQTLVRLGIDYAQGYARHIPEQLL</sequence>
<dbReference type="InterPro" id="IPR029787">
    <property type="entry name" value="Nucleotide_cyclase"/>
</dbReference>
<dbReference type="SMART" id="SM00091">
    <property type="entry name" value="PAS"/>
    <property type="match status" value="1"/>
</dbReference>
<evidence type="ECO:0000259" key="5">
    <source>
        <dbReference type="PROSITE" id="PS50887"/>
    </source>
</evidence>
<dbReference type="EMBL" id="AP021881">
    <property type="protein sequence ID" value="BBP02006.1"/>
    <property type="molecule type" value="Genomic_DNA"/>
</dbReference>
<dbReference type="PROSITE" id="PS50887">
    <property type="entry name" value="GGDEF"/>
    <property type="match status" value="1"/>
</dbReference>
<dbReference type="Gene3D" id="3.30.70.270">
    <property type="match status" value="1"/>
</dbReference>
<dbReference type="InterPro" id="IPR001633">
    <property type="entry name" value="EAL_dom"/>
</dbReference>
<dbReference type="GO" id="GO:0006355">
    <property type="term" value="P:regulation of DNA-templated transcription"/>
    <property type="evidence" value="ECO:0007669"/>
    <property type="project" value="InterPro"/>
</dbReference>
<dbReference type="InterPro" id="IPR035919">
    <property type="entry name" value="EAL_sf"/>
</dbReference>
<dbReference type="PANTHER" id="PTHR44757">
    <property type="entry name" value="DIGUANYLATE CYCLASE DGCP"/>
    <property type="match status" value="1"/>
</dbReference>
<dbReference type="PANTHER" id="PTHR44757:SF4">
    <property type="entry name" value="DIGUANYLATE CYCLASE DGCE-RELATED"/>
    <property type="match status" value="1"/>
</dbReference>
<dbReference type="CDD" id="cd00130">
    <property type="entry name" value="PAS"/>
    <property type="match status" value="1"/>
</dbReference>
<dbReference type="PROSITE" id="PS50883">
    <property type="entry name" value="EAL"/>
    <property type="match status" value="1"/>
</dbReference>
<evidence type="ECO:0008006" key="8">
    <source>
        <dbReference type="Google" id="ProtNLM"/>
    </source>
</evidence>
<dbReference type="SUPFAM" id="SSF55073">
    <property type="entry name" value="Nucleotide cyclase"/>
    <property type="match status" value="1"/>
</dbReference>
<evidence type="ECO:0000256" key="1">
    <source>
        <dbReference type="SAM" id="Phobius"/>
    </source>
</evidence>
<dbReference type="Pfam" id="PF00989">
    <property type="entry name" value="PAS"/>
    <property type="match status" value="1"/>
</dbReference>
<dbReference type="Gene3D" id="3.20.20.450">
    <property type="entry name" value="EAL domain"/>
    <property type="match status" value="1"/>
</dbReference>
<dbReference type="InterPro" id="IPR024478">
    <property type="entry name" value="HlyB_4HB_MCP"/>
</dbReference>
<evidence type="ECO:0000259" key="4">
    <source>
        <dbReference type="PROSITE" id="PS50883"/>
    </source>
</evidence>
<dbReference type="KEGG" id="sniv:SFSGTM_27140"/>
<dbReference type="PROSITE" id="PS50113">
    <property type="entry name" value="PAC"/>
    <property type="match status" value="1"/>
</dbReference>
<feature type="domain" description="EAL" evidence="4">
    <location>
        <begin position="533"/>
        <end position="779"/>
    </location>
</feature>
<accession>A0A809RKA8</accession>